<dbReference type="GO" id="GO:0030267">
    <property type="term" value="F:glyoxylate reductase (NADPH) activity"/>
    <property type="evidence" value="ECO:0007669"/>
    <property type="project" value="TreeGrafter"/>
</dbReference>
<evidence type="ECO:0000256" key="2">
    <source>
        <dbReference type="RuleBase" id="RU003719"/>
    </source>
</evidence>
<dbReference type="SUPFAM" id="SSF52283">
    <property type="entry name" value="Formate/glycerate dehydrogenase catalytic domain-like"/>
    <property type="match status" value="1"/>
</dbReference>
<dbReference type="GO" id="GO:0008465">
    <property type="term" value="F:hydroxypyruvate reductase (NADH) activity"/>
    <property type="evidence" value="ECO:0007669"/>
    <property type="project" value="TreeGrafter"/>
</dbReference>
<evidence type="ECO:0000313" key="6">
    <source>
        <dbReference type="Proteomes" id="UP000241769"/>
    </source>
</evidence>
<feature type="domain" description="D-isomer specific 2-hydroxyacid dehydrogenase NAD-binding" evidence="4">
    <location>
        <begin position="149"/>
        <end position="327"/>
    </location>
</feature>
<protein>
    <submittedName>
        <fullName evidence="5">Glyoxylate reductase/hydroxypyruvate reductase-like</fullName>
    </submittedName>
</protein>
<accession>A0A2P6NCW6</accession>
<dbReference type="PANTHER" id="PTHR10996:SF277">
    <property type="entry name" value="GLYOXYLATE REDUCTASE_HYDROXYPYRUVATE REDUCTASE"/>
    <property type="match status" value="1"/>
</dbReference>
<dbReference type="GO" id="GO:0005829">
    <property type="term" value="C:cytosol"/>
    <property type="evidence" value="ECO:0007669"/>
    <property type="project" value="TreeGrafter"/>
</dbReference>
<dbReference type="GO" id="GO:0051287">
    <property type="term" value="F:NAD binding"/>
    <property type="evidence" value="ECO:0007669"/>
    <property type="project" value="InterPro"/>
</dbReference>
<keyword evidence="5" id="KW-0670">Pyruvate</keyword>
<name>A0A2P6NCW6_9EUKA</name>
<dbReference type="SUPFAM" id="SSF51735">
    <property type="entry name" value="NAD(P)-binding Rossmann-fold domains"/>
    <property type="match status" value="1"/>
</dbReference>
<dbReference type="FunCoup" id="A0A2P6NCW6">
    <property type="interactions" value="146"/>
</dbReference>
<dbReference type="InterPro" id="IPR006140">
    <property type="entry name" value="D-isomer_DH_NAD-bd"/>
</dbReference>
<sequence length="360" mass="40219">MASLGRSLQFVYPRRTHLNQHLQNNFKRDYMSSSDQKKKVLITCTIPTVASDYIHQRLPSSRYEIEQWPHEDTMSEEELSKKIVDVEGLYCILVNKVKGKVLDNANKLKIVSTMSVGFDHIDVKECTRRGIVVGNTPGVLTETTADLVLALTLATCRRINESAEAVKSGEWGAWKPEWMCGKDLHSSTVGIIGMGNIGRSVARRLHAFNCKILYTGKNEKRDLPSEWKAEYVDMNTLLSTSDFVLPQCPSNDETRGMFSIDAFKKMKPSSVFINTTRGDLVDQEALYEALDKKMILAAGIDVTTPEPLPVDHKLLTLKNLTVLPHVGSATMETRGRMALLAAENLVNGLEGGELRHRVNT</sequence>
<dbReference type="PROSITE" id="PS00671">
    <property type="entry name" value="D_2_HYDROXYACID_DH_3"/>
    <property type="match status" value="1"/>
</dbReference>
<dbReference type="PANTHER" id="PTHR10996">
    <property type="entry name" value="2-HYDROXYACID DEHYDROGENASE-RELATED"/>
    <property type="match status" value="1"/>
</dbReference>
<dbReference type="InParanoid" id="A0A2P6NCW6"/>
<keyword evidence="6" id="KW-1185">Reference proteome</keyword>
<comment type="similarity">
    <text evidence="2">Belongs to the D-isomer specific 2-hydroxyacid dehydrogenase family.</text>
</comment>
<proteinExistence type="inferred from homology"/>
<dbReference type="InterPro" id="IPR006139">
    <property type="entry name" value="D-isomer_2_OHA_DH_cat_dom"/>
</dbReference>
<dbReference type="STRING" id="1890364.A0A2P6NCW6"/>
<dbReference type="CDD" id="cd05301">
    <property type="entry name" value="GDH"/>
    <property type="match status" value="1"/>
</dbReference>
<dbReference type="Pfam" id="PF02826">
    <property type="entry name" value="2-Hacid_dh_C"/>
    <property type="match status" value="1"/>
</dbReference>
<dbReference type="InterPro" id="IPR029753">
    <property type="entry name" value="D-isomer_DH_CS"/>
</dbReference>
<dbReference type="Pfam" id="PF00389">
    <property type="entry name" value="2-Hacid_dh"/>
    <property type="match status" value="1"/>
</dbReference>
<dbReference type="Proteomes" id="UP000241769">
    <property type="component" value="Unassembled WGS sequence"/>
</dbReference>
<dbReference type="InterPro" id="IPR050223">
    <property type="entry name" value="D-isomer_2-hydroxyacid_DH"/>
</dbReference>
<gene>
    <name evidence="5" type="ORF">PROFUN_10772</name>
</gene>
<dbReference type="OrthoDB" id="28764at2759"/>
<organism evidence="5 6">
    <name type="scientific">Planoprotostelium fungivorum</name>
    <dbReference type="NCBI Taxonomy" id="1890364"/>
    <lineage>
        <taxon>Eukaryota</taxon>
        <taxon>Amoebozoa</taxon>
        <taxon>Evosea</taxon>
        <taxon>Variosea</taxon>
        <taxon>Cavosteliida</taxon>
        <taxon>Cavosteliaceae</taxon>
        <taxon>Planoprotostelium</taxon>
    </lineage>
</organism>
<dbReference type="EMBL" id="MDYQ01000117">
    <property type="protein sequence ID" value="PRP81783.1"/>
    <property type="molecule type" value="Genomic_DNA"/>
</dbReference>
<evidence type="ECO:0000313" key="5">
    <source>
        <dbReference type="EMBL" id="PRP81783.1"/>
    </source>
</evidence>
<feature type="domain" description="D-isomer specific 2-hydroxyacid dehydrogenase catalytic" evidence="3">
    <location>
        <begin position="41"/>
        <end position="359"/>
    </location>
</feature>
<comment type="caution">
    <text evidence="5">The sequence shown here is derived from an EMBL/GenBank/DDBJ whole genome shotgun (WGS) entry which is preliminary data.</text>
</comment>
<keyword evidence="1 2" id="KW-0560">Oxidoreductase</keyword>
<evidence type="ECO:0000256" key="1">
    <source>
        <dbReference type="ARBA" id="ARBA00023002"/>
    </source>
</evidence>
<dbReference type="FunFam" id="3.40.50.720:FF:000026">
    <property type="entry name" value="Glyoxylate/hydroxypyruvate reductase B"/>
    <property type="match status" value="1"/>
</dbReference>
<dbReference type="Gene3D" id="3.40.50.720">
    <property type="entry name" value="NAD(P)-binding Rossmann-like Domain"/>
    <property type="match status" value="2"/>
</dbReference>
<evidence type="ECO:0000259" key="4">
    <source>
        <dbReference type="Pfam" id="PF02826"/>
    </source>
</evidence>
<evidence type="ECO:0000259" key="3">
    <source>
        <dbReference type="Pfam" id="PF00389"/>
    </source>
</evidence>
<dbReference type="AlphaFoldDB" id="A0A2P6NCW6"/>
<reference evidence="5 6" key="1">
    <citation type="journal article" date="2018" name="Genome Biol. Evol.">
        <title>Multiple Roots of Fruiting Body Formation in Amoebozoa.</title>
        <authorList>
            <person name="Hillmann F."/>
            <person name="Forbes G."/>
            <person name="Novohradska S."/>
            <person name="Ferling I."/>
            <person name="Riege K."/>
            <person name="Groth M."/>
            <person name="Westermann M."/>
            <person name="Marz M."/>
            <person name="Spaller T."/>
            <person name="Winckler T."/>
            <person name="Schaap P."/>
            <person name="Glockner G."/>
        </authorList>
    </citation>
    <scope>NUCLEOTIDE SEQUENCE [LARGE SCALE GENOMIC DNA]</scope>
    <source>
        <strain evidence="5 6">Jena</strain>
    </source>
</reference>
<dbReference type="InterPro" id="IPR036291">
    <property type="entry name" value="NAD(P)-bd_dom_sf"/>
</dbReference>